<dbReference type="Pfam" id="PF03061">
    <property type="entry name" value="4HBT"/>
    <property type="match status" value="1"/>
</dbReference>
<comment type="similarity">
    <text evidence="4">Belongs to the YigI thioesterase family.</text>
</comment>
<feature type="domain" description="Thioesterase" evidence="8">
    <location>
        <begin position="53"/>
        <end position="128"/>
    </location>
</feature>
<accession>A0ABX1RUJ7</accession>
<reference evidence="9 10" key="1">
    <citation type="submission" date="2020-04" db="EMBL/GenBank/DDBJ databases">
        <title>A Flavivirga sp. nov.</title>
        <authorList>
            <person name="Sun X."/>
        </authorList>
    </citation>
    <scope>NUCLEOTIDE SEQUENCE [LARGE SCALE GENOMIC DNA]</scope>
    <source>
        <strain evidence="9 10">Y03</strain>
    </source>
</reference>
<dbReference type="InterPro" id="IPR006683">
    <property type="entry name" value="Thioestr_dom"/>
</dbReference>
<evidence type="ECO:0000256" key="4">
    <source>
        <dbReference type="ARBA" id="ARBA00038381"/>
    </source>
</evidence>
<proteinExistence type="inferred from homology"/>
<evidence type="ECO:0000259" key="8">
    <source>
        <dbReference type="Pfam" id="PF03061"/>
    </source>
</evidence>
<sequence>MNFKPKFTDFRKKVEESFKRQKFMELIHANLIDVKPGYCEIQIPYNPILTQQHGFFHAGIISTIADNAAGYASFSLMEEDASVLTVEFKLNLMSPGDGDLLIAKANVLKNGRTLTICRSEVFIRKNGVEKLCAASQTTLIELKNKSDKYLH</sequence>
<dbReference type="EMBL" id="JABBHF010000002">
    <property type="protein sequence ID" value="NMH86443.1"/>
    <property type="molecule type" value="Genomic_DNA"/>
</dbReference>
<evidence type="ECO:0000256" key="2">
    <source>
        <dbReference type="ARBA" id="ARBA00035880"/>
    </source>
</evidence>
<evidence type="ECO:0000313" key="10">
    <source>
        <dbReference type="Proteomes" id="UP000746690"/>
    </source>
</evidence>
<evidence type="ECO:0000256" key="6">
    <source>
        <dbReference type="ARBA" id="ARBA00040062"/>
    </source>
</evidence>
<dbReference type="Proteomes" id="UP000746690">
    <property type="component" value="Unassembled WGS sequence"/>
</dbReference>
<dbReference type="SUPFAM" id="SSF54637">
    <property type="entry name" value="Thioesterase/thiol ester dehydrase-isomerase"/>
    <property type="match status" value="1"/>
</dbReference>
<name>A0ABX1RUJ7_9FLAO</name>
<evidence type="ECO:0000256" key="7">
    <source>
        <dbReference type="ARBA" id="ARBA00048062"/>
    </source>
</evidence>
<comment type="catalytic activity">
    <reaction evidence="2">
        <text>a fatty acyl-CoA + H2O = a fatty acid + CoA + H(+)</text>
        <dbReference type="Rhea" id="RHEA:16781"/>
        <dbReference type="ChEBI" id="CHEBI:15377"/>
        <dbReference type="ChEBI" id="CHEBI:15378"/>
        <dbReference type="ChEBI" id="CHEBI:28868"/>
        <dbReference type="ChEBI" id="CHEBI:57287"/>
        <dbReference type="ChEBI" id="CHEBI:77636"/>
        <dbReference type="EC" id="3.1.2.20"/>
    </reaction>
</comment>
<comment type="catalytic activity">
    <reaction evidence="7">
        <text>a medium-chain fatty acyl-CoA + H2O = a medium-chain fatty acid + CoA + H(+)</text>
        <dbReference type="Rhea" id="RHEA:68184"/>
        <dbReference type="ChEBI" id="CHEBI:15377"/>
        <dbReference type="ChEBI" id="CHEBI:15378"/>
        <dbReference type="ChEBI" id="CHEBI:57287"/>
        <dbReference type="ChEBI" id="CHEBI:59558"/>
        <dbReference type="ChEBI" id="CHEBI:90546"/>
    </reaction>
</comment>
<dbReference type="EC" id="3.1.2.20" evidence="5"/>
<dbReference type="Gene3D" id="3.10.129.10">
    <property type="entry name" value="Hotdog Thioesterase"/>
    <property type="match status" value="1"/>
</dbReference>
<dbReference type="InterPro" id="IPR003736">
    <property type="entry name" value="PAAI_dom"/>
</dbReference>
<protein>
    <recommendedName>
        <fullName evidence="6">Medium/long-chain acyl-CoA thioesterase YigI</fullName>
        <ecNumber evidence="5">3.1.2.20</ecNumber>
    </recommendedName>
</protein>
<dbReference type="InterPro" id="IPR029069">
    <property type="entry name" value="HotDog_dom_sf"/>
</dbReference>
<dbReference type="CDD" id="cd03443">
    <property type="entry name" value="PaaI_thioesterase"/>
    <property type="match status" value="1"/>
</dbReference>
<dbReference type="PANTHER" id="PTHR43240:SF20">
    <property type="entry name" value="MEDIUM_LONG-CHAIN ACYL-COA THIOESTERASE YIGI"/>
    <property type="match status" value="1"/>
</dbReference>
<comment type="catalytic activity">
    <reaction evidence="3">
        <text>a long-chain fatty acyl-CoA + H2O = a long-chain fatty acid + CoA + H(+)</text>
        <dbReference type="Rhea" id="RHEA:67680"/>
        <dbReference type="ChEBI" id="CHEBI:15377"/>
        <dbReference type="ChEBI" id="CHEBI:15378"/>
        <dbReference type="ChEBI" id="CHEBI:57287"/>
        <dbReference type="ChEBI" id="CHEBI:57560"/>
        <dbReference type="ChEBI" id="CHEBI:83139"/>
    </reaction>
</comment>
<evidence type="ECO:0000256" key="5">
    <source>
        <dbReference type="ARBA" id="ARBA00038894"/>
    </source>
</evidence>
<organism evidence="9 10">
    <name type="scientific">Flavivirga algicola</name>
    <dbReference type="NCBI Taxonomy" id="2729136"/>
    <lineage>
        <taxon>Bacteria</taxon>
        <taxon>Pseudomonadati</taxon>
        <taxon>Bacteroidota</taxon>
        <taxon>Flavobacteriia</taxon>
        <taxon>Flavobacteriales</taxon>
        <taxon>Flavobacteriaceae</taxon>
        <taxon>Flavivirga</taxon>
    </lineage>
</organism>
<keyword evidence="10" id="KW-1185">Reference proteome</keyword>
<evidence type="ECO:0000313" key="9">
    <source>
        <dbReference type="EMBL" id="NMH86443.1"/>
    </source>
</evidence>
<dbReference type="PANTHER" id="PTHR43240">
    <property type="entry name" value="1,4-DIHYDROXY-2-NAPHTHOYL-COA THIOESTERASE 1"/>
    <property type="match status" value="1"/>
</dbReference>
<evidence type="ECO:0000256" key="1">
    <source>
        <dbReference type="ARBA" id="ARBA00022801"/>
    </source>
</evidence>
<comment type="caution">
    <text evidence="9">The sequence shown here is derived from an EMBL/GenBank/DDBJ whole genome shotgun (WGS) entry which is preliminary data.</text>
</comment>
<keyword evidence="1" id="KW-0378">Hydrolase</keyword>
<dbReference type="NCBIfam" id="TIGR00369">
    <property type="entry name" value="unchar_dom_1"/>
    <property type="match status" value="1"/>
</dbReference>
<evidence type="ECO:0000256" key="3">
    <source>
        <dbReference type="ARBA" id="ARBA00036002"/>
    </source>
</evidence>
<gene>
    <name evidence="9" type="ORF">HHX25_02930</name>
</gene>